<feature type="region of interest" description="Disordered" evidence="2">
    <location>
        <begin position="385"/>
        <end position="430"/>
    </location>
</feature>
<dbReference type="GO" id="GO:0007129">
    <property type="term" value="P:homologous chromosome pairing at meiosis"/>
    <property type="evidence" value="ECO:0007669"/>
    <property type="project" value="TreeGrafter"/>
</dbReference>
<keyword evidence="4" id="KW-1185">Reference proteome</keyword>
<organism evidence="3 4">
    <name type="scientific">Puccinia graminis f. sp. tritici</name>
    <dbReference type="NCBI Taxonomy" id="56615"/>
    <lineage>
        <taxon>Eukaryota</taxon>
        <taxon>Fungi</taxon>
        <taxon>Dikarya</taxon>
        <taxon>Basidiomycota</taxon>
        <taxon>Pucciniomycotina</taxon>
        <taxon>Pucciniomycetes</taxon>
        <taxon>Pucciniales</taxon>
        <taxon>Pucciniaceae</taxon>
        <taxon>Puccinia</taxon>
    </lineage>
</organism>
<proteinExistence type="predicted"/>
<dbReference type="GO" id="GO:0016925">
    <property type="term" value="P:protein sumoylation"/>
    <property type="evidence" value="ECO:0007669"/>
    <property type="project" value="TreeGrafter"/>
</dbReference>
<name>A0A5B0MKK1_PUCGR</name>
<feature type="region of interest" description="Disordered" evidence="2">
    <location>
        <begin position="303"/>
        <end position="333"/>
    </location>
</feature>
<dbReference type="PANTHER" id="PTHR22663">
    <property type="entry name" value="RING FINGER PROTEIN NARYA-RELATED"/>
    <property type="match status" value="1"/>
</dbReference>
<evidence type="ECO:0000256" key="2">
    <source>
        <dbReference type="SAM" id="MobiDB-lite"/>
    </source>
</evidence>
<dbReference type="EMBL" id="VSWC01000144">
    <property type="protein sequence ID" value="KAA1077435.1"/>
    <property type="molecule type" value="Genomic_DNA"/>
</dbReference>
<dbReference type="OrthoDB" id="2503547at2759"/>
<dbReference type="InterPro" id="IPR042123">
    <property type="entry name" value="Zip3/RNF212-like"/>
</dbReference>
<dbReference type="GO" id="GO:0000795">
    <property type="term" value="C:synaptonemal complex"/>
    <property type="evidence" value="ECO:0007669"/>
    <property type="project" value="InterPro"/>
</dbReference>
<feature type="region of interest" description="Disordered" evidence="2">
    <location>
        <begin position="1"/>
        <end position="49"/>
    </location>
</feature>
<dbReference type="GO" id="GO:0007131">
    <property type="term" value="P:reciprocal meiotic recombination"/>
    <property type="evidence" value="ECO:0007669"/>
    <property type="project" value="InterPro"/>
</dbReference>
<evidence type="ECO:0000313" key="4">
    <source>
        <dbReference type="Proteomes" id="UP000324748"/>
    </source>
</evidence>
<evidence type="ECO:0008006" key="5">
    <source>
        <dbReference type="Google" id="ProtNLM"/>
    </source>
</evidence>
<protein>
    <recommendedName>
        <fullName evidence="5">RING-type domain-containing protein</fullName>
    </recommendedName>
</protein>
<feature type="compositionally biased region" description="Polar residues" evidence="2">
    <location>
        <begin position="1"/>
        <end position="24"/>
    </location>
</feature>
<comment type="caution">
    <text evidence="3">The sequence shown here is derived from an EMBL/GenBank/DDBJ whole genome shotgun (WGS) entry which is preliminary data.</text>
</comment>
<feature type="region of interest" description="Disordered" evidence="2">
    <location>
        <begin position="477"/>
        <end position="533"/>
    </location>
</feature>
<reference evidence="3 4" key="1">
    <citation type="submission" date="2019-05" db="EMBL/GenBank/DDBJ databases">
        <title>Emergence of the Ug99 lineage of the wheat stem rust pathogen through somatic hybridization.</title>
        <authorList>
            <person name="Li F."/>
            <person name="Upadhyaya N.M."/>
            <person name="Sperschneider J."/>
            <person name="Matny O."/>
            <person name="Nguyen-Phuc H."/>
            <person name="Mago R."/>
            <person name="Raley C."/>
            <person name="Miller M.E."/>
            <person name="Silverstein K.A.T."/>
            <person name="Henningsen E."/>
            <person name="Hirsch C.D."/>
            <person name="Visser B."/>
            <person name="Pretorius Z.A."/>
            <person name="Steffenson B.J."/>
            <person name="Schwessinger B."/>
            <person name="Dodds P.N."/>
            <person name="Figueroa M."/>
        </authorList>
    </citation>
    <scope>NUCLEOTIDE SEQUENCE [LARGE SCALE GENOMIC DNA]</scope>
    <source>
        <strain evidence="3">21-0</strain>
    </source>
</reference>
<keyword evidence="1" id="KW-0469">Meiosis</keyword>
<sequence>MSHHQLPTTSHPRRPTTAQGSTSLRAPEHERRELIASTHESSSNTDENQDPFEYLGCSNCTDDFSSHRASHSSHKPKSFWLMECGHLACTPCLGYSNPTQVDPTQHHRCPIPSCRGFRSAVYELNRQKPIHPAIKEFFESPHSMTERLDSVLSFQNRQMRMRIRNLNHLVQVQRQALRQNQANSDQEVPILKHQVHDLRLQLRNLKLQLQQRSPRPAHQLPINLDQLDQQASKPLKRRTTLDAHQGHRAPGIIARGARRSSFQQEAFHDRHIPPQAAPLISRPQTATSFNSNTAVQIPRTISRGANPEHPLANMSLGNARLNPNRRQRTGEDEHQMEYFPSDDRRVYNQQLGAIPEDEDQGFEDHQPRVAMVPSRRQPMQESVGGAARSASHLRTKQPSRIPLDDPRIRPMPMPTPSRIAPTSNRAGQPVRRLQEAVQQPRRAANQTMNIPARLDLRTESNSPFGRFVYHDEDLQTKNGILIRPDPRKPRPQIPIPKRAPPESLEQGTPSKRLNPLVSRGPVPPRFQIARGPR</sequence>
<evidence type="ECO:0000256" key="1">
    <source>
        <dbReference type="ARBA" id="ARBA00023254"/>
    </source>
</evidence>
<dbReference type="PANTHER" id="PTHR22663:SF17">
    <property type="entry name" value="RING FINGER PROTEIN NARYA-RELATED"/>
    <property type="match status" value="1"/>
</dbReference>
<evidence type="ECO:0000313" key="3">
    <source>
        <dbReference type="EMBL" id="KAA1077435.1"/>
    </source>
</evidence>
<dbReference type="GO" id="GO:0019789">
    <property type="term" value="F:SUMO transferase activity"/>
    <property type="evidence" value="ECO:0007669"/>
    <property type="project" value="InterPro"/>
</dbReference>
<accession>A0A5B0MKK1</accession>
<dbReference type="Proteomes" id="UP000324748">
    <property type="component" value="Unassembled WGS sequence"/>
</dbReference>
<gene>
    <name evidence="3" type="ORF">PGT21_007640</name>
</gene>
<dbReference type="AlphaFoldDB" id="A0A5B0MKK1"/>